<proteinExistence type="predicted"/>
<protein>
    <submittedName>
        <fullName evidence="1">Uncharacterized protein</fullName>
    </submittedName>
</protein>
<comment type="caution">
    <text evidence="1">The sequence shown here is derived from an EMBL/GenBank/DDBJ whole genome shotgun (WGS) entry which is preliminary data.</text>
</comment>
<name>A0A540V851_9GAMM</name>
<dbReference type="AlphaFoldDB" id="A0A540V851"/>
<gene>
    <name evidence="1" type="ORF">FKY71_18790</name>
</gene>
<dbReference type="Proteomes" id="UP000315400">
    <property type="component" value="Unassembled WGS sequence"/>
</dbReference>
<accession>A0A540V851</accession>
<evidence type="ECO:0000313" key="2">
    <source>
        <dbReference type="Proteomes" id="UP000315400"/>
    </source>
</evidence>
<sequence length="61" mass="6838">MKNIHICELQARFCRYALPILGADLEFLHKINGFGRYAGPFGFVVCPQGPGKVKVFFGFCD</sequence>
<organism evidence="1 2">
    <name type="scientific">Spiribacter salinus</name>
    <dbReference type="NCBI Taxonomy" id="1335746"/>
    <lineage>
        <taxon>Bacteria</taxon>
        <taxon>Pseudomonadati</taxon>
        <taxon>Pseudomonadota</taxon>
        <taxon>Gammaproteobacteria</taxon>
        <taxon>Chromatiales</taxon>
        <taxon>Ectothiorhodospiraceae</taxon>
        <taxon>Spiribacter</taxon>
    </lineage>
</organism>
<evidence type="ECO:0000313" key="1">
    <source>
        <dbReference type="EMBL" id="TQE92895.1"/>
    </source>
</evidence>
<dbReference type="EMBL" id="VIFK01000534">
    <property type="protein sequence ID" value="TQE92895.1"/>
    <property type="molecule type" value="Genomic_DNA"/>
</dbReference>
<reference evidence="1 2" key="1">
    <citation type="submission" date="2019-06" db="EMBL/GenBank/DDBJ databases">
        <title>Metagenome assembled Genome of Spiribacter salinus SL48-SHIP from the microbial mat of Salt Lake 48 (Novosibirsk region, Russia).</title>
        <authorList>
            <person name="Shipova A."/>
            <person name="Rozanov A.S."/>
            <person name="Bryanskaya A.V."/>
            <person name="Peltek S.E."/>
        </authorList>
    </citation>
    <scope>NUCLEOTIDE SEQUENCE [LARGE SCALE GENOMIC DNA]</scope>
    <source>
        <strain evidence="1">SL48-SHIP-2</strain>
    </source>
</reference>